<dbReference type="Gene3D" id="3.30.530.20">
    <property type="match status" value="1"/>
</dbReference>
<reference evidence="1 2" key="1">
    <citation type="submission" date="2020-09" db="EMBL/GenBank/DDBJ databases">
        <title>Sinomicrobium weinanense sp. nov., a halophilic bacteria isolated from saline-alkali soil.</title>
        <authorList>
            <person name="Wu P."/>
            <person name="Ren H."/>
            <person name="Mei Y."/>
            <person name="Liang Y."/>
            <person name="Chen Z."/>
        </authorList>
    </citation>
    <scope>NUCLEOTIDE SEQUENCE [LARGE SCALE GENOMIC DNA]</scope>
    <source>
        <strain evidence="1 2">FJxs</strain>
    </source>
</reference>
<evidence type="ECO:0000313" key="1">
    <source>
        <dbReference type="EMBL" id="MBC9797832.1"/>
    </source>
</evidence>
<dbReference type="InterPro" id="IPR023393">
    <property type="entry name" value="START-like_dom_sf"/>
</dbReference>
<keyword evidence="2" id="KW-1185">Reference proteome</keyword>
<dbReference type="RefSeq" id="WP_187966960.1">
    <property type="nucleotide sequence ID" value="NZ_JACVDC010000075.1"/>
</dbReference>
<dbReference type="Proteomes" id="UP000653730">
    <property type="component" value="Unassembled WGS sequence"/>
</dbReference>
<dbReference type="SUPFAM" id="SSF55961">
    <property type="entry name" value="Bet v1-like"/>
    <property type="match status" value="1"/>
</dbReference>
<protein>
    <submittedName>
        <fullName evidence="1">SRPBCC domain-containing protein</fullName>
    </submittedName>
</protein>
<comment type="caution">
    <text evidence="1">The sequence shown here is derived from an EMBL/GenBank/DDBJ whole genome shotgun (WGS) entry which is preliminary data.</text>
</comment>
<proteinExistence type="predicted"/>
<gene>
    <name evidence="1" type="ORF">IBL28_17810</name>
</gene>
<dbReference type="AlphaFoldDB" id="A0A926JV87"/>
<accession>A0A926JV87</accession>
<sequence>MEKFQIAIDAPREKVWDVLWDEATYPVWTAPFSESSQVQTDQWEEGSKVLFIDGNSGEGMVSVIAKNIPGEFMSFRHIGILKNGVEDTESKQAKEWSGEENYTLKTVKGKTELTVDMDIDEQYKSMFENIWPKALQKVKELAEG</sequence>
<dbReference type="EMBL" id="JACVDC010000075">
    <property type="protein sequence ID" value="MBC9797832.1"/>
    <property type="molecule type" value="Genomic_DNA"/>
</dbReference>
<organism evidence="1 2">
    <name type="scientific">Sinomicrobium weinanense</name>
    <dbReference type="NCBI Taxonomy" id="2842200"/>
    <lineage>
        <taxon>Bacteria</taxon>
        <taxon>Pseudomonadati</taxon>
        <taxon>Bacteroidota</taxon>
        <taxon>Flavobacteriia</taxon>
        <taxon>Flavobacteriales</taxon>
        <taxon>Flavobacteriaceae</taxon>
        <taxon>Sinomicrobium</taxon>
    </lineage>
</organism>
<evidence type="ECO:0000313" key="2">
    <source>
        <dbReference type="Proteomes" id="UP000653730"/>
    </source>
</evidence>
<name>A0A926JV87_9FLAO</name>